<sequence>MKLITKLSYLILLVFPIVLTILIFATIMTVGASGHSAGFGFFESGILLIYSLFMILASYKSLKKSPKSIKLRMLNFILIVPLVLISTFFLSMILYAPTGLPIDLFIIIITLTGTLSGTIVLYDNIKNK</sequence>
<dbReference type="AlphaFoldDB" id="A0A848IX55"/>
<keyword evidence="3" id="KW-1185">Reference proteome</keyword>
<proteinExistence type="predicted"/>
<keyword evidence="1" id="KW-0812">Transmembrane</keyword>
<organism evidence="2 3">
    <name type="scientific">Marinigracilibium pacificum</name>
    <dbReference type="NCBI Taxonomy" id="2729599"/>
    <lineage>
        <taxon>Bacteria</taxon>
        <taxon>Pseudomonadati</taxon>
        <taxon>Bacteroidota</taxon>
        <taxon>Cytophagia</taxon>
        <taxon>Cytophagales</taxon>
        <taxon>Flammeovirgaceae</taxon>
        <taxon>Marinigracilibium</taxon>
    </lineage>
</organism>
<evidence type="ECO:0000313" key="3">
    <source>
        <dbReference type="Proteomes" id="UP000559010"/>
    </source>
</evidence>
<keyword evidence="1" id="KW-0472">Membrane</keyword>
<protein>
    <submittedName>
        <fullName evidence="2">Uncharacterized protein</fullName>
    </submittedName>
</protein>
<dbReference type="RefSeq" id="WP_169678584.1">
    <property type="nucleotide sequence ID" value="NZ_JABBNU010000003.1"/>
</dbReference>
<keyword evidence="1" id="KW-1133">Transmembrane helix</keyword>
<reference evidence="2 3" key="1">
    <citation type="submission" date="2020-04" db="EMBL/GenBank/DDBJ databases">
        <title>Flammeovirgaceae bacterium KN852 isolated from deep sea.</title>
        <authorList>
            <person name="Zhang D.-C."/>
        </authorList>
    </citation>
    <scope>NUCLEOTIDE SEQUENCE [LARGE SCALE GENOMIC DNA]</scope>
    <source>
        <strain evidence="2 3">KN852</strain>
    </source>
</reference>
<dbReference type="EMBL" id="JABBNU010000003">
    <property type="protein sequence ID" value="NMM47748.1"/>
    <property type="molecule type" value="Genomic_DNA"/>
</dbReference>
<gene>
    <name evidence="2" type="ORF">HH304_05000</name>
</gene>
<feature type="transmembrane region" description="Helical" evidence="1">
    <location>
        <begin position="37"/>
        <end position="59"/>
    </location>
</feature>
<comment type="caution">
    <text evidence="2">The sequence shown here is derived from an EMBL/GenBank/DDBJ whole genome shotgun (WGS) entry which is preliminary data.</text>
</comment>
<name>A0A848IX55_9BACT</name>
<accession>A0A848IX55</accession>
<feature type="transmembrane region" description="Helical" evidence="1">
    <location>
        <begin position="71"/>
        <end position="96"/>
    </location>
</feature>
<feature type="transmembrane region" description="Helical" evidence="1">
    <location>
        <begin position="102"/>
        <end position="122"/>
    </location>
</feature>
<feature type="transmembrane region" description="Helical" evidence="1">
    <location>
        <begin position="7"/>
        <end position="31"/>
    </location>
</feature>
<evidence type="ECO:0000256" key="1">
    <source>
        <dbReference type="SAM" id="Phobius"/>
    </source>
</evidence>
<evidence type="ECO:0000313" key="2">
    <source>
        <dbReference type="EMBL" id="NMM47748.1"/>
    </source>
</evidence>
<dbReference type="Proteomes" id="UP000559010">
    <property type="component" value="Unassembled WGS sequence"/>
</dbReference>